<proteinExistence type="predicted"/>
<evidence type="ECO:0000313" key="2">
    <source>
        <dbReference type="Proteomes" id="UP001062846"/>
    </source>
</evidence>
<organism evidence="1 2">
    <name type="scientific">Rhododendron molle</name>
    <name type="common">Chinese azalea</name>
    <name type="synonym">Azalea mollis</name>
    <dbReference type="NCBI Taxonomy" id="49168"/>
    <lineage>
        <taxon>Eukaryota</taxon>
        <taxon>Viridiplantae</taxon>
        <taxon>Streptophyta</taxon>
        <taxon>Embryophyta</taxon>
        <taxon>Tracheophyta</taxon>
        <taxon>Spermatophyta</taxon>
        <taxon>Magnoliopsida</taxon>
        <taxon>eudicotyledons</taxon>
        <taxon>Gunneridae</taxon>
        <taxon>Pentapetalae</taxon>
        <taxon>asterids</taxon>
        <taxon>Ericales</taxon>
        <taxon>Ericaceae</taxon>
        <taxon>Ericoideae</taxon>
        <taxon>Rhodoreae</taxon>
        <taxon>Rhododendron</taxon>
    </lineage>
</organism>
<name>A0ACC0N9V9_RHOML</name>
<gene>
    <name evidence="1" type="ORF">RHMOL_Rhmol06G0019500</name>
</gene>
<accession>A0ACC0N9V9</accession>
<comment type="caution">
    <text evidence="1">The sequence shown here is derived from an EMBL/GenBank/DDBJ whole genome shotgun (WGS) entry which is preliminary data.</text>
</comment>
<dbReference type="EMBL" id="CM046393">
    <property type="protein sequence ID" value="KAI8549373.1"/>
    <property type="molecule type" value="Genomic_DNA"/>
</dbReference>
<dbReference type="Proteomes" id="UP001062846">
    <property type="component" value="Chromosome 6"/>
</dbReference>
<keyword evidence="2" id="KW-1185">Reference proteome</keyword>
<evidence type="ECO:0000313" key="1">
    <source>
        <dbReference type="EMBL" id="KAI8549373.1"/>
    </source>
</evidence>
<protein>
    <submittedName>
        <fullName evidence="1">Uncharacterized protein</fullName>
    </submittedName>
</protein>
<reference evidence="1" key="1">
    <citation type="submission" date="2022-02" db="EMBL/GenBank/DDBJ databases">
        <title>Plant Genome Project.</title>
        <authorList>
            <person name="Zhang R.-G."/>
        </authorList>
    </citation>
    <scope>NUCLEOTIDE SEQUENCE</scope>
    <source>
        <strain evidence="1">AT1</strain>
    </source>
</reference>
<sequence length="98" mass="10907">MIAGEDLFDDPVAASHLPRLLSNHPFSAPNSDLTYRSRFFLHDPSDAMGLSGLLVLPQPESKLEREPEPEPKPRKLRQNGVSDELPIDSKLLLPVHDS</sequence>